<feature type="compositionally biased region" description="Polar residues" evidence="1">
    <location>
        <begin position="199"/>
        <end position="214"/>
    </location>
</feature>
<keyword evidence="4" id="KW-1185">Reference proteome</keyword>
<dbReference type="EMBL" id="JGZR01000016">
    <property type="protein sequence ID" value="KFI98894.1"/>
    <property type="molecule type" value="Genomic_DNA"/>
</dbReference>
<keyword evidence="3" id="KW-0547">Nucleotide-binding</keyword>
<feature type="compositionally biased region" description="Acidic residues" evidence="1">
    <location>
        <begin position="101"/>
        <end position="117"/>
    </location>
</feature>
<gene>
    <name evidence="3" type="ORF">BISU_2096</name>
</gene>
<proteinExistence type="predicted"/>
<feature type="compositionally biased region" description="Basic and acidic residues" evidence="1">
    <location>
        <begin position="32"/>
        <end position="63"/>
    </location>
</feature>
<dbReference type="Pfam" id="PF00005">
    <property type="entry name" value="ABC_tran"/>
    <property type="match status" value="1"/>
</dbReference>
<feature type="domain" description="ABC transporter" evidence="2">
    <location>
        <begin position="325"/>
        <end position="536"/>
    </location>
</feature>
<dbReference type="PANTHER" id="PTHR24220:SF86">
    <property type="entry name" value="ABC TRANSPORTER ABCH.1"/>
    <property type="match status" value="1"/>
</dbReference>
<dbReference type="AlphaFoldDB" id="A0A087DTP4"/>
<dbReference type="Gene3D" id="3.40.50.300">
    <property type="entry name" value="P-loop containing nucleotide triphosphate hydrolases"/>
    <property type="match status" value="1"/>
</dbReference>
<dbReference type="InterPro" id="IPR027417">
    <property type="entry name" value="P-loop_NTPase"/>
</dbReference>
<dbReference type="GO" id="GO:0005524">
    <property type="term" value="F:ATP binding"/>
    <property type="evidence" value="ECO:0007669"/>
    <property type="project" value="UniProtKB-KW"/>
</dbReference>
<dbReference type="GO" id="GO:0016887">
    <property type="term" value="F:ATP hydrolysis activity"/>
    <property type="evidence" value="ECO:0007669"/>
    <property type="project" value="InterPro"/>
</dbReference>
<dbReference type="PROSITE" id="PS50893">
    <property type="entry name" value="ABC_TRANSPORTER_2"/>
    <property type="match status" value="1"/>
</dbReference>
<dbReference type="EC" id="3.6.3.25" evidence="3"/>
<evidence type="ECO:0000259" key="2">
    <source>
        <dbReference type="PROSITE" id="PS50893"/>
    </source>
</evidence>
<protein>
    <submittedName>
        <fullName evidence="3">ABC transporter ATP-binding protein</fullName>
        <ecNumber evidence="3">3.6.3.25</ecNumber>
    </submittedName>
</protein>
<feature type="region of interest" description="Disordered" evidence="1">
    <location>
        <begin position="1"/>
        <end position="250"/>
    </location>
</feature>
<reference evidence="3 4" key="1">
    <citation type="submission" date="2014-03" db="EMBL/GenBank/DDBJ databases">
        <title>Genomics of Bifidobacteria.</title>
        <authorList>
            <person name="Ventura M."/>
            <person name="Milani C."/>
            <person name="Lugli G.A."/>
        </authorList>
    </citation>
    <scope>NUCLEOTIDE SEQUENCE [LARGE SCALE GENOMIC DNA]</scope>
    <source>
        <strain evidence="3 4">LMG 11597</strain>
    </source>
</reference>
<dbReference type="InterPro" id="IPR015854">
    <property type="entry name" value="ABC_transpr_LolD-like"/>
</dbReference>
<dbReference type="STRING" id="77635.BISU_2096"/>
<name>A0A087DTP4_9BIFI</name>
<accession>A0A087DTP4</accession>
<keyword evidence="3" id="KW-0067">ATP-binding</keyword>
<dbReference type="RefSeq" id="WP_024463876.1">
    <property type="nucleotide sequence ID" value="NZ_CP062939.1"/>
</dbReference>
<dbReference type="PANTHER" id="PTHR24220">
    <property type="entry name" value="IMPORT ATP-BINDING PROTEIN"/>
    <property type="match status" value="1"/>
</dbReference>
<evidence type="ECO:0000256" key="1">
    <source>
        <dbReference type="SAM" id="MobiDB-lite"/>
    </source>
</evidence>
<dbReference type="GO" id="GO:0022857">
    <property type="term" value="F:transmembrane transporter activity"/>
    <property type="evidence" value="ECO:0007669"/>
    <property type="project" value="TreeGrafter"/>
</dbReference>
<dbReference type="Proteomes" id="UP000029055">
    <property type="component" value="Unassembled WGS sequence"/>
</dbReference>
<organism evidence="3 4">
    <name type="scientific">Bifidobacterium subtile</name>
    <dbReference type="NCBI Taxonomy" id="77635"/>
    <lineage>
        <taxon>Bacteria</taxon>
        <taxon>Bacillati</taxon>
        <taxon>Actinomycetota</taxon>
        <taxon>Actinomycetes</taxon>
        <taxon>Bifidobacteriales</taxon>
        <taxon>Bifidobacteriaceae</taxon>
        <taxon>Bifidobacterium</taxon>
    </lineage>
</organism>
<dbReference type="eggNOG" id="COG1136">
    <property type="taxonomic scope" value="Bacteria"/>
</dbReference>
<comment type="caution">
    <text evidence="3">The sequence shown here is derived from an EMBL/GenBank/DDBJ whole genome shotgun (WGS) entry which is preliminary data.</text>
</comment>
<evidence type="ECO:0000313" key="4">
    <source>
        <dbReference type="Proteomes" id="UP000029055"/>
    </source>
</evidence>
<dbReference type="SUPFAM" id="SSF52540">
    <property type="entry name" value="P-loop containing nucleoside triphosphate hydrolases"/>
    <property type="match status" value="1"/>
</dbReference>
<dbReference type="InterPro" id="IPR003439">
    <property type="entry name" value="ABC_transporter-like_ATP-bd"/>
</dbReference>
<sequence>MSEGRNGEDQNNDDDQAVTAASVSNEAAAPGTDEREHPAAMNDSTERDTDMSEDSEARDRSDTTDSEDEDAAEENRTVQFSVVFDDDEDGDFAIISGDGTLTDDDSALSPEDQDAVDADSVGANTVDEDVRSEGNGAEAGSAVDANASFEAGPESDSVADADTGAEFSGNADAESVSAQAGHGAAETGQFSYDVESSDARGTNVQNSAEQNATNADHHSSDAAAGQLESSGSYATNAPEASSTAAADYEESENAASDIDIAARNAERVEATLGLAQSQATIFPTGTSTRDAGADSTERIASRLDREIISRRDDTMLLKTYPNFALDHLTVTNRKTGRSVLDDVDMAFHAGRLYAIFVDDEEQRTTLMAVMGGFIRADSGQVLLKSANINELEIGEIRGHRIGMVPQRFALREDLDAVANLVYAMDASGRTFLKPKPVVARDLLSQVGCEDIHAGVPVRELPEVDRRRMAIARAISCEASVIIIDAPTAGLDDAQTQEILSLLTAISRSRNTRRSVIMLTSSDADCEAADAVYDVDE</sequence>
<evidence type="ECO:0000313" key="3">
    <source>
        <dbReference type="EMBL" id="KFI98894.1"/>
    </source>
</evidence>
<keyword evidence="3" id="KW-0378">Hydrolase</keyword>
<dbReference type="GO" id="GO:0005886">
    <property type="term" value="C:plasma membrane"/>
    <property type="evidence" value="ECO:0007669"/>
    <property type="project" value="TreeGrafter"/>
</dbReference>
<dbReference type="OrthoDB" id="3239808at2"/>
<feature type="compositionally biased region" description="Polar residues" evidence="1">
    <location>
        <begin position="227"/>
        <end position="244"/>
    </location>
</feature>